<comment type="caution">
    <text evidence="1">The sequence shown here is derived from an EMBL/GenBank/DDBJ whole genome shotgun (WGS) entry which is preliminary data.</text>
</comment>
<protein>
    <submittedName>
        <fullName evidence="1">Uncharacterized protein</fullName>
    </submittedName>
</protein>
<dbReference type="EMBL" id="JAOYFB010000037">
    <property type="protein sequence ID" value="KAK4022620.1"/>
    <property type="molecule type" value="Genomic_DNA"/>
</dbReference>
<keyword evidence="2" id="KW-1185">Reference proteome</keyword>
<proteinExistence type="predicted"/>
<dbReference type="Proteomes" id="UP001234178">
    <property type="component" value="Unassembled WGS sequence"/>
</dbReference>
<sequence length="116" mass="13145">MKCPNCASVTHIIYLRRQQTILDSKGLFFMGTYLCRKRTTELECQGDEEGLDKSDISPPYGRESQIQVTTDTPSSLDHKSLIDISNSINKDGLTLKHLSNKPTLVLEPYMDYVAYL</sequence>
<name>A0ABR0ABW3_9CRUS</name>
<evidence type="ECO:0000313" key="2">
    <source>
        <dbReference type="Proteomes" id="UP001234178"/>
    </source>
</evidence>
<accession>A0ABR0ABW3</accession>
<organism evidence="1 2">
    <name type="scientific">Daphnia magna</name>
    <dbReference type="NCBI Taxonomy" id="35525"/>
    <lineage>
        <taxon>Eukaryota</taxon>
        <taxon>Metazoa</taxon>
        <taxon>Ecdysozoa</taxon>
        <taxon>Arthropoda</taxon>
        <taxon>Crustacea</taxon>
        <taxon>Branchiopoda</taxon>
        <taxon>Diplostraca</taxon>
        <taxon>Cladocera</taxon>
        <taxon>Anomopoda</taxon>
        <taxon>Daphniidae</taxon>
        <taxon>Daphnia</taxon>
    </lineage>
</organism>
<evidence type="ECO:0000313" key="1">
    <source>
        <dbReference type="EMBL" id="KAK4022620.1"/>
    </source>
</evidence>
<gene>
    <name evidence="1" type="ORF">OUZ56_008078</name>
</gene>
<reference evidence="1 2" key="1">
    <citation type="journal article" date="2023" name="Nucleic Acids Res.">
        <title>The hologenome of Daphnia magna reveals possible DNA methylation and microbiome-mediated evolution of the host genome.</title>
        <authorList>
            <person name="Chaturvedi A."/>
            <person name="Li X."/>
            <person name="Dhandapani V."/>
            <person name="Marshall H."/>
            <person name="Kissane S."/>
            <person name="Cuenca-Cambronero M."/>
            <person name="Asole G."/>
            <person name="Calvet F."/>
            <person name="Ruiz-Romero M."/>
            <person name="Marangio P."/>
            <person name="Guigo R."/>
            <person name="Rago D."/>
            <person name="Mirbahai L."/>
            <person name="Eastwood N."/>
            <person name="Colbourne J.K."/>
            <person name="Zhou J."/>
            <person name="Mallon E."/>
            <person name="Orsini L."/>
        </authorList>
    </citation>
    <scope>NUCLEOTIDE SEQUENCE [LARGE SCALE GENOMIC DNA]</scope>
    <source>
        <strain evidence="1">LRV0_1</strain>
    </source>
</reference>